<dbReference type="EMBL" id="JAESWA010000020">
    <property type="protein sequence ID" value="MBL4931477.1"/>
    <property type="molecule type" value="Genomic_DNA"/>
</dbReference>
<gene>
    <name evidence="9" type="ORF">JK634_06650</name>
</gene>
<dbReference type="Gene3D" id="1.20.1250.20">
    <property type="entry name" value="MFS general substrate transporter like domains"/>
    <property type="match status" value="1"/>
</dbReference>
<evidence type="ECO:0000256" key="3">
    <source>
        <dbReference type="ARBA" id="ARBA00022475"/>
    </source>
</evidence>
<name>A0A937FGF2_9CLOT</name>
<feature type="domain" description="Major facilitator superfamily (MFS) profile" evidence="8">
    <location>
        <begin position="14"/>
        <end position="403"/>
    </location>
</feature>
<keyword evidence="3" id="KW-1003">Cell membrane</keyword>
<dbReference type="PROSITE" id="PS00216">
    <property type="entry name" value="SUGAR_TRANSPORT_1"/>
    <property type="match status" value="1"/>
</dbReference>
<evidence type="ECO:0000259" key="8">
    <source>
        <dbReference type="PROSITE" id="PS50850"/>
    </source>
</evidence>
<dbReference type="PANTHER" id="PTHR23517:SF2">
    <property type="entry name" value="MULTIDRUG RESISTANCE PROTEIN MDTH"/>
    <property type="match status" value="1"/>
</dbReference>
<dbReference type="InterPro" id="IPR050171">
    <property type="entry name" value="MFS_Transporters"/>
</dbReference>
<dbReference type="SUPFAM" id="SSF103473">
    <property type="entry name" value="MFS general substrate transporter"/>
    <property type="match status" value="1"/>
</dbReference>
<dbReference type="InterPro" id="IPR020846">
    <property type="entry name" value="MFS_dom"/>
</dbReference>
<evidence type="ECO:0000256" key="5">
    <source>
        <dbReference type="ARBA" id="ARBA00022989"/>
    </source>
</evidence>
<feature type="transmembrane region" description="Helical" evidence="7">
    <location>
        <begin position="91"/>
        <end position="118"/>
    </location>
</feature>
<evidence type="ECO:0000313" key="10">
    <source>
        <dbReference type="Proteomes" id="UP000623681"/>
    </source>
</evidence>
<dbReference type="Proteomes" id="UP000623681">
    <property type="component" value="Unassembled WGS sequence"/>
</dbReference>
<dbReference type="CDD" id="cd17329">
    <property type="entry name" value="MFS_MdtH_MDR_like"/>
    <property type="match status" value="1"/>
</dbReference>
<feature type="transmembrane region" description="Helical" evidence="7">
    <location>
        <begin position="345"/>
        <end position="364"/>
    </location>
</feature>
<dbReference type="PANTHER" id="PTHR23517">
    <property type="entry name" value="RESISTANCE PROTEIN MDTM, PUTATIVE-RELATED-RELATED"/>
    <property type="match status" value="1"/>
</dbReference>
<keyword evidence="4 7" id="KW-0812">Transmembrane</keyword>
<dbReference type="PROSITE" id="PS50850">
    <property type="entry name" value="MFS"/>
    <property type="match status" value="1"/>
</dbReference>
<dbReference type="GO" id="GO:0005886">
    <property type="term" value="C:plasma membrane"/>
    <property type="evidence" value="ECO:0007669"/>
    <property type="project" value="UniProtKB-SubCell"/>
</dbReference>
<keyword evidence="10" id="KW-1185">Reference proteome</keyword>
<dbReference type="Pfam" id="PF07690">
    <property type="entry name" value="MFS_1"/>
    <property type="match status" value="1"/>
</dbReference>
<proteinExistence type="predicted"/>
<evidence type="ECO:0000313" key="9">
    <source>
        <dbReference type="EMBL" id="MBL4931477.1"/>
    </source>
</evidence>
<evidence type="ECO:0000256" key="7">
    <source>
        <dbReference type="SAM" id="Phobius"/>
    </source>
</evidence>
<feature type="transmembrane region" description="Helical" evidence="7">
    <location>
        <begin position="15"/>
        <end position="40"/>
    </location>
</feature>
<dbReference type="InterPro" id="IPR011701">
    <property type="entry name" value="MFS"/>
</dbReference>
<keyword evidence="2" id="KW-0813">Transport</keyword>
<dbReference type="InterPro" id="IPR005829">
    <property type="entry name" value="Sugar_transporter_CS"/>
</dbReference>
<feature type="transmembrane region" description="Helical" evidence="7">
    <location>
        <begin position="220"/>
        <end position="245"/>
    </location>
</feature>
<feature type="transmembrane region" description="Helical" evidence="7">
    <location>
        <begin position="167"/>
        <end position="187"/>
    </location>
</feature>
<protein>
    <submittedName>
        <fullName evidence="9">MFS transporter</fullName>
    </submittedName>
</protein>
<evidence type="ECO:0000256" key="1">
    <source>
        <dbReference type="ARBA" id="ARBA00004651"/>
    </source>
</evidence>
<feature type="transmembrane region" description="Helical" evidence="7">
    <location>
        <begin position="47"/>
        <end position="71"/>
    </location>
</feature>
<dbReference type="GO" id="GO:0022857">
    <property type="term" value="F:transmembrane transporter activity"/>
    <property type="evidence" value="ECO:0007669"/>
    <property type="project" value="InterPro"/>
</dbReference>
<dbReference type="AlphaFoldDB" id="A0A937FGF2"/>
<reference evidence="9" key="1">
    <citation type="submission" date="2021-01" db="EMBL/GenBank/DDBJ databases">
        <title>Genome public.</title>
        <authorList>
            <person name="Liu C."/>
            <person name="Sun Q."/>
        </authorList>
    </citation>
    <scope>NUCLEOTIDE SEQUENCE</scope>
    <source>
        <strain evidence="9">YIM B02565</strain>
    </source>
</reference>
<feature type="transmembrane region" description="Helical" evidence="7">
    <location>
        <begin position="285"/>
        <end position="305"/>
    </location>
</feature>
<feature type="transmembrane region" description="Helical" evidence="7">
    <location>
        <begin position="139"/>
        <end position="161"/>
    </location>
</feature>
<feature type="transmembrane region" description="Helical" evidence="7">
    <location>
        <begin position="311"/>
        <end position="333"/>
    </location>
</feature>
<dbReference type="RefSeq" id="WP_202766862.1">
    <property type="nucleotide sequence ID" value="NZ_JAESWA010000020.1"/>
</dbReference>
<feature type="transmembrane region" description="Helical" evidence="7">
    <location>
        <begin position="257"/>
        <end position="278"/>
    </location>
</feature>
<comment type="caution">
    <text evidence="9">The sequence shown here is derived from an EMBL/GenBank/DDBJ whole genome shotgun (WGS) entry which is preliminary data.</text>
</comment>
<comment type="subcellular location">
    <subcellularLocation>
        <location evidence="1">Cell membrane</location>
        <topology evidence="1">Multi-pass membrane protein</topology>
    </subcellularLocation>
</comment>
<evidence type="ECO:0000256" key="2">
    <source>
        <dbReference type="ARBA" id="ARBA00022448"/>
    </source>
</evidence>
<keyword evidence="6 7" id="KW-0472">Membrane</keyword>
<evidence type="ECO:0000256" key="4">
    <source>
        <dbReference type="ARBA" id="ARBA00022692"/>
    </source>
</evidence>
<organism evidence="9 10">
    <name type="scientific">Clostridium paridis</name>
    <dbReference type="NCBI Taxonomy" id="2803863"/>
    <lineage>
        <taxon>Bacteria</taxon>
        <taxon>Bacillati</taxon>
        <taxon>Bacillota</taxon>
        <taxon>Clostridia</taxon>
        <taxon>Eubacteriales</taxon>
        <taxon>Clostridiaceae</taxon>
        <taxon>Clostridium</taxon>
    </lineage>
</organism>
<feature type="transmembrane region" description="Helical" evidence="7">
    <location>
        <begin position="376"/>
        <end position="396"/>
    </location>
</feature>
<dbReference type="InterPro" id="IPR036259">
    <property type="entry name" value="MFS_trans_sf"/>
</dbReference>
<evidence type="ECO:0000256" key="6">
    <source>
        <dbReference type="ARBA" id="ARBA00023136"/>
    </source>
</evidence>
<sequence length="408" mass="45026">MLNKFNIYKGLPTTIYIVFAVQIINRFGDFVMPFMTLFLTKKLGMSLGIVGVIVMVTSLITIPGSMLGGIFADKLGRKKTYIFAQTASALFLVPCAFLGTSYIVVAFLMISTFFNGAVRPALHAIIADVLPPEKRQAGYSLQYLGINIGVAIGPIVAGFLFNNFLPMLFIGDSLTSFIALGLAYIYIKETKPNLTKGENNPKEKPKKDNMIKILLGKPEILMFLTIYIVFTVVSTQSTFALPLMIDNVFSIDGAEKYGFLMSVNAITVIFFTVFITRLTRRIHSLINILIAIMLYGIGLGMIGIIRSYTLFVISTVIWTIGEILIVTNFGVYLANKSPSDYRARFSAIGSLSWAIGASMGTSLGGKYIEKQGIIEVWPLAFVLCSFSAFLMFLLYLRSTKTEKVRAES</sequence>
<keyword evidence="5 7" id="KW-1133">Transmembrane helix</keyword>
<accession>A0A937FGF2</accession>